<dbReference type="PROSITE" id="PS50878">
    <property type="entry name" value="RT_POL"/>
    <property type="match status" value="1"/>
</dbReference>
<proteinExistence type="predicted"/>
<protein>
    <recommendedName>
        <fullName evidence="1">Reverse transcriptase domain-containing protein</fullName>
    </recommendedName>
</protein>
<evidence type="ECO:0000313" key="2">
    <source>
        <dbReference type="EMBL" id="AOP52207.1"/>
    </source>
</evidence>
<dbReference type="KEGG" id="blin:BLSMQ_0493"/>
<organism evidence="2 3">
    <name type="scientific">Brevibacterium aurantiacum</name>
    <dbReference type="NCBI Taxonomy" id="273384"/>
    <lineage>
        <taxon>Bacteria</taxon>
        <taxon>Bacillati</taxon>
        <taxon>Actinomycetota</taxon>
        <taxon>Actinomycetes</taxon>
        <taxon>Micrococcales</taxon>
        <taxon>Brevibacteriaceae</taxon>
        <taxon>Brevibacterium</taxon>
    </lineage>
</organism>
<name>A0A1D7VZQ3_BREAU</name>
<evidence type="ECO:0000313" key="3">
    <source>
        <dbReference type="Proteomes" id="UP000094793"/>
    </source>
</evidence>
<dbReference type="RefSeq" id="WP_147271736.1">
    <property type="nucleotide sequence ID" value="NZ_CP017150.1"/>
</dbReference>
<gene>
    <name evidence="2" type="ORF">BLSMQ_0493</name>
</gene>
<reference evidence="3" key="1">
    <citation type="submission" date="2016-09" db="EMBL/GenBank/DDBJ databases">
        <title>Complete Genome Sequence of Brevibacterium linens SMQ-1335.</title>
        <authorList>
            <person name="de Melo A.G."/>
            <person name="Labrie S.J."/>
            <person name="Dumaresq J."/>
            <person name="Roberts R.J."/>
            <person name="Tremblay D.M."/>
            <person name="Moineau S."/>
        </authorList>
    </citation>
    <scope>NUCLEOTIDE SEQUENCE [LARGE SCALE GENOMIC DNA]</scope>
    <source>
        <strain evidence="3">SMQ-1335</strain>
    </source>
</reference>
<evidence type="ECO:0000259" key="1">
    <source>
        <dbReference type="PROSITE" id="PS50878"/>
    </source>
</evidence>
<dbReference type="Proteomes" id="UP000094793">
    <property type="component" value="Chromosome"/>
</dbReference>
<feature type="domain" description="Reverse transcriptase" evidence="1">
    <location>
        <begin position="128"/>
        <end position="372"/>
    </location>
</feature>
<dbReference type="EMBL" id="CP017150">
    <property type="protein sequence ID" value="AOP52207.1"/>
    <property type="molecule type" value="Genomic_DNA"/>
</dbReference>
<sequence>MEILRGGASRLRALATECLPYELPLELSKPWLYRWFDSRIVSQQKYSAAVIARSRKDLLLVALIGGGDELPTYASENVPKSIIVDAEAVARRWRAPASFLVRRNRLQTRKLDLLSIGSQILIAFLYANHKEEILYFAGRSGASLRYPSRSTTPGKALKSRFKQQHKIRELTVETRNRSIGTYNSFFAYESYAFIGEFYDSKRWQALEGHWRFLRRLDVSNCFGSIYTHSFGWATSTDAHSKAHLGQLNGFDSADVGRIFDKVMQASNWGETHGICVGPEFSRIFSEVIFQKIDLDIKRKLMTMGFNSGRYEILRYVDDYFVYVHDLNDLDLIESVVNEVLTRAGFTLNASKTNTYTTPFTTSISQKKAGLKIFLKAALPLDGDLPGYDIREIGVQLRSTMIDSSNDAQAVGATLTQVERRVRKFLLKRASKCADYEQAEALLSYVWEFVHSMLYQYLSNPSVSSVMKLVRTLRDVWKASDLCSGLSERSRRKLEFQSSESLHFIVVRAIRRLCDVPNSDIEICHLLSLASACGLDLTSHDRIFLDLEHMLHSYCQSNAAPRSNQAGMLLLLSCMKYFLAESRTSSTQRSSLIALCSRFGDVLFDSEYLPAGNVDGHASQELFVLALLECPFIFQDEKYSLLCKPWVLDQFVRRIAFQGDPARSARRFLRRCIRDEVNLSDATPESLALSAFVWSDDDFDDLLYEKEPQFVY</sequence>
<dbReference type="CDD" id="cd01646">
    <property type="entry name" value="RT_Bac_retron_I"/>
    <property type="match status" value="1"/>
</dbReference>
<dbReference type="InterPro" id="IPR000477">
    <property type="entry name" value="RT_dom"/>
</dbReference>
<accession>A0A1D7VZQ3</accession>
<dbReference type="AlphaFoldDB" id="A0A1D7VZQ3"/>